<dbReference type="RefSeq" id="WP_019213796.1">
    <property type="nucleotide sequence ID" value="NZ_CP096649.1"/>
</dbReference>
<dbReference type="PROSITE" id="PS51161">
    <property type="entry name" value="ATP_CONE"/>
    <property type="match status" value="1"/>
</dbReference>
<dbReference type="GO" id="GO:0005524">
    <property type="term" value="F:ATP binding"/>
    <property type="evidence" value="ECO:0007669"/>
    <property type="project" value="UniProtKB-UniRule"/>
</dbReference>
<evidence type="ECO:0000313" key="11">
    <source>
        <dbReference type="Proteomes" id="UP000831151"/>
    </source>
</evidence>
<organism evidence="10 11">
    <name type="scientific">Fenollaria massiliensis</name>
    <dbReference type="NCBI Taxonomy" id="938288"/>
    <lineage>
        <taxon>Bacteria</taxon>
        <taxon>Bacillati</taxon>
        <taxon>Bacillota</taxon>
        <taxon>Clostridia</taxon>
        <taxon>Eubacteriales</taxon>
        <taxon>Fenollaria</taxon>
    </lineage>
</organism>
<evidence type="ECO:0000256" key="5">
    <source>
        <dbReference type="ARBA" id="ARBA00023015"/>
    </source>
</evidence>
<dbReference type="KEGG" id="fms:M1R53_05305"/>
<dbReference type="InterPro" id="IPR003796">
    <property type="entry name" value="RNR_NrdR-like"/>
</dbReference>
<evidence type="ECO:0000259" key="9">
    <source>
        <dbReference type="PROSITE" id="PS51161"/>
    </source>
</evidence>
<feature type="zinc finger region" evidence="8">
    <location>
        <begin position="3"/>
        <end position="34"/>
    </location>
</feature>
<dbReference type="GO" id="GO:0008270">
    <property type="term" value="F:zinc ion binding"/>
    <property type="evidence" value="ECO:0007669"/>
    <property type="project" value="UniProtKB-UniRule"/>
</dbReference>
<dbReference type="PANTHER" id="PTHR30455">
    <property type="entry name" value="TRANSCRIPTIONAL REPRESSOR NRDR"/>
    <property type="match status" value="1"/>
</dbReference>
<dbReference type="InterPro" id="IPR055173">
    <property type="entry name" value="NrdR-like_N"/>
</dbReference>
<dbReference type="Proteomes" id="UP000831151">
    <property type="component" value="Chromosome"/>
</dbReference>
<feature type="domain" description="ATP-cone" evidence="9">
    <location>
        <begin position="49"/>
        <end position="139"/>
    </location>
</feature>
<keyword evidence="8" id="KW-0863">Zinc-finger</keyword>
<dbReference type="GO" id="GO:0045892">
    <property type="term" value="P:negative regulation of DNA-templated transcription"/>
    <property type="evidence" value="ECO:0007669"/>
    <property type="project" value="UniProtKB-UniRule"/>
</dbReference>
<keyword evidence="1 8" id="KW-0678">Repressor</keyword>
<dbReference type="HAMAP" id="MF_00440">
    <property type="entry name" value="NrdR"/>
    <property type="match status" value="1"/>
</dbReference>
<comment type="cofactor">
    <cofactor evidence="8">
        <name>Zn(2+)</name>
        <dbReference type="ChEBI" id="CHEBI:29105"/>
    </cofactor>
    <text evidence="8">Binds 1 zinc ion.</text>
</comment>
<keyword evidence="2 8" id="KW-0547">Nucleotide-binding</keyword>
<comment type="similarity">
    <text evidence="8">Belongs to the NrdR family.</text>
</comment>
<gene>
    <name evidence="8 10" type="primary">nrdR</name>
    <name evidence="10" type="ORF">M1R53_05305</name>
</gene>
<dbReference type="AlphaFoldDB" id="A0A9E7IUM3"/>
<dbReference type="NCBIfam" id="TIGR00244">
    <property type="entry name" value="transcriptional regulator NrdR"/>
    <property type="match status" value="1"/>
</dbReference>
<sequence>MKCPFCSYEDSKVLDSRPTNEGTAIRRRRECLRCKKRFTTYEKIEETPLIVVKKNGDRETFDRSKILKGVIKSCEKRPVSLSQIEGLADSVEEKLMSTMKKEVSSNEVGELIMQGLKEIDQVAYVRFASVYREFKDTQSFMKELQKIIDEQNN</sequence>
<dbReference type="PANTHER" id="PTHR30455:SF2">
    <property type="entry name" value="TRANSCRIPTIONAL REPRESSOR NRDR"/>
    <property type="match status" value="1"/>
</dbReference>
<evidence type="ECO:0000313" key="10">
    <source>
        <dbReference type="EMBL" id="UQK58659.1"/>
    </source>
</evidence>
<keyword evidence="3 8" id="KW-0862">Zinc</keyword>
<proteinExistence type="inferred from homology"/>
<keyword evidence="7 8" id="KW-0804">Transcription</keyword>
<reference evidence="10" key="1">
    <citation type="submission" date="2022-04" db="EMBL/GenBank/DDBJ databases">
        <title>Complete genome sequences of Ezakiella coagulans and Fenollaria massiliensis.</title>
        <authorList>
            <person name="France M.T."/>
            <person name="Clifford J."/>
            <person name="Narina S."/>
            <person name="Rutt L."/>
            <person name="Ravel J."/>
        </authorList>
    </citation>
    <scope>NUCLEOTIDE SEQUENCE</scope>
    <source>
        <strain evidence="10">C0061C2</strain>
    </source>
</reference>
<dbReference type="GO" id="GO:0003677">
    <property type="term" value="F:DNA binding"/>
    <property type="evidence" value="ECO:0007669"/>
    <property type="project" value="UniProtKB-KW"/>
</dbReference>
<evidence type="ECO:0000256" key="8">
    <source>
        <dbReference type="HAMAP-Rule" id="MF_00440"/>
    </source>
</evidence>
<comment type="function">
    <text evidence="8">Negatively regulates transcription of bacterial ribonucleotide reductase nrd genes and operons by binding to NrdR-boxes.</text>
</comment>
<evidence type="ECO:0000256" key="3">
    <source>
        <dbReference type="ARBA" id="ARBA00022833"/>
    </source>
</evidence>
<name>A0A9E7IUM3_9FIRM</name>
<keyword evidence="8" id="KW-0479">Metal-binding</keyword>
<evidence type="ECO:0000256" key="6">
    <source>
        <dbReference type="ARBA" id="ARBA00023125"/>
    </source>
</evidence>
<dbReference type="InterPro" id="IPR005144">
    <property type="entry name" value="ATP-cone_dom"/>
</dbReference>
<keyword evidence="11" id="KW-1185">Reference proteome</keyword>
<evidence type="ECO:0000256" key="2">
    <source>
        <dbReference type="ARBA" id="ARBA00022741"/>
    </source>
</evidence>
<keyword evidence="5 8" id="KW-0805">Transcription regulation</keyword>
<dbReference type="Pfam" id="PF03477">
    <property type="entry name" value="ATP-cone"/>
    <property type="match status" value="1"/>
</dbReference>
<evidence type="ECO:0000256" key="4">
    <source>
        <dbReference type="ARBA" id="ARBA00022840"/>
    </source>
</evidence>
<dbReference type="Pfam" id="PF22811">
    <property type="entry name" value="Zn_ribbon_NrdR"/>
    <property type="match status" value="1"/>
</dbReference>
<evidence type="ECO:0000256" key="1">
    <source>
        <dbReference type="ARBA" id="ARBA00022491"/>
    </source>
</evidence>
<protein>
    <recommendedName>
        <fullName evidence="8">Transcriptional repressor NrdR</fullName>
    </recommendedName>
</protein>
<dbReference type="EMBL" id="CP096649">
    <property type="protein sequence ID" value="UQK58659.1"/>
    <property type="molecule type" value="Genomic_DNA"/>
</dbReference>
<keyword evidence="4 8" id="KW-0067">ATP-binding</keyword>
<keyword evidence="6 8" id="KW-0238">DNA-binding</keyword>
<accession>A0A9E7IUM3</accession>
<evidence type="ECO:0000256" key="7">
    <source>
        <dbReference type="ARBA" id="ARBA00023163"/>
    </source>
</evidence>